<evidence type="ECO:0000313" key="3">
    <source>
        <dbReference type="Proteomes" id="UP000254133"/>
    </source>
</evidence>
<dbReference type="RefSeq" id="WP_115369609.1">
    <property type="nucleotide sequence ID" value="NZ_UGPZ01000003.1"/>
</dbReference>
<organism evidence="2 3">
    <name type="scientific">Moraxella bovis</name>
    <dbReference type="NCBI Taxonomy" id="476"/>
    <lineage>
        <taxon>Bacteria</taxon>
        <taxon>Pseudomonadati</taxon>
        <taxon>Pseudomonadota</taxon>
        <taxon>Gammaproteobacteria</taxon>
        <taxon>Moraxellales</taxon>
        <taxon>Moraxellaceae</taxon>
        <taxon>Moraxella</taxon>
    </lineage>
</organism>
<proteinExistence type="predicted"/>
<name>A0A378PY44_MORBO</name>
<evidence type="ECO:0000313" key="2">
    <source>
        <dbReference type="EMBL" id="STY93206.1"/>
    </source>
</evidence>
<dbReference type="Proteomes" id="UP000254133">
    <property type="component" value="Unassembled WGS sequence"/>
</dbReference>
<feature type="domain" description="DUF4055" evidence="1">
    <location>
        <begin position="253"/>
        <end position="392"/>
    </location>
</feature>
<dbReference type="EMBL" id="UGPZ01000003">
    <property type="protein sequence ID" value="STY93206.1"/>
    <property type="molecule type" value="Genomic_DNA"/>
</dbReference>
<reference evidence="2 3" key="1">
    <citation type="submission" date="2018-06" db="EMBL/GenBank/DDBJ databases">
        <authorList>
            <consortium name="Pathogen Informatics"/>
            <person name="Doyle S."/>
        </authorList>
    </citation>
    <scope>NUCLEOTIDE SEQUENCE [LARGE SCALE GENOMIC DNA]</scope>
    <source>
        <strain evidence="2 3">NCTC9426</strain>
    </source>
</reference>
<gene>
    <name evidence="2" type="ORF">NCTC9426_01926</name>
</gene>
<dbReference type="AlphaFoldDB" id="A0A378PY44"/>
<protein>
    <recommendedName>
        <fullName evidence="1">DUF4055 domain-containing protein</fullName>
    </recommendedName>
</protein>
<dbReference type="InterPro" id="IPR025129">
    <property type="entry name" value="DUF4055"/>
</dbReference>
<dbReference type="Pfam" id="PF13264">
    <property type="entry name" value="DUF4055"/>
    <property type="match status" value="1"/>
</dbReference>
<accession>A0A378PY44</accession>
<evidence type="ECO:0000259" key="1">
    <source>
        <dbReference type="Pfam" id="PF13264"/>
    </source>
</evidence>
<sequence length="472" mass="51912">MNPDYILPELLPHFTKWQLVADCYAGETAVKSKGELYLPNPSPASEPLDVKAKRYKDYQTRAVFYNATRKTAKALSGLAFAKYPLLDLPKNLEILKNDVDGAGTDLTQHARRALTMLLIKGRGGLLADFPISNGGTKDKTKHLRPVVKLYEPEQIINWRTATIDGQKRLTLLVIKESYVKFDDGFRAEYGEQLLVLRLADGVATSQILRKDGVGFVPFTEQAPIYDFTQKPFDVIPFSFIGADDNDESIDDAPLYDLAMLNLAHYRDSADYQESNFIAGQPTLFITGVTNEWYRDVLAPNGGVHLGSRVGQILGVGATAQLLQADANNANFEAMKHKEEQMVAIGARLVGNTSNKTATEAGAEIAEQASLLATICNNLSDAYSRCFGYLGRFVGADGVPTVSFNTNFATNKMTAQERAQLIAEWQGGAISWSEMRAKLVEDEIATIENADEARGVIEGELQGYGINEETHQP</sequence>